<protein>
    <recommendedName>
        <fullName evidence="1">HTH cro/C1-type domain-containing protein</fullName>
    </recommendedName>
</protein>
<reference evidence="2 3" key="1">
    <citation type="journal article" date="2021" name="Int. J. Syst. Evol. Microbiol.">
        <title>Reticulibacter mediterranei gen. nov., sp. nov., within the new family Reticulibacteraceae fam. nov., and Ktedonospora formicarum gen. nov., sp. nov., Ktedonobacter robiniae sp. nov., Dictyobacter formicarum sp. nov. and Dictyobacter arantiisoli sp. nov., belonging to the class Ktedonobacteria.</title>
        <authorList>
            <person name="Yabe S."/>
            <person name="Zheng Y."/>
            <person name="Wang C.M."/>
            <person name="Sakai Y."/>
            <person name="Abe K."/>
            <person name="Yokota A."/>
            <person name="Donadio S."/>
            <person name="Cavaletti L."/>
            <person name="Monciardini P."/>
        </authorList>
    </citation>
    <scope>NUCLEOTIDE SEQUENCE [LARGE SCALE GENOMIC DNA]</scope>
    <source>
        <strain evidence="2 3">SOSP1-30</strain>
    </source>
</reference>
<dbReference type="InterPro" id="IPR010982">
    <property type="entry name" value="Lambda_DNA-bd_dom_sf"/>
</dbReference>
<dbReference type="Gene3D" id="1.10.260.40">
    <property type="entry name" value="lambda repressor-like DNA-binding domains"/>
    <property type="match status" value="1"/>
</dbReference>
<dbReference type="SMART" id="SM00028">
    <property type="entry name" value="TPR"/>
    <property type="match status" value="8"/>
</dbReference>
<keyword evidence="3" id="KW-1185">Reference proteome</keyword>
<gene>
    <name evidence="2" type="ORF">KSB_20550</name>
</gene>
<dbReference type="Gene3D" id="1.25.40.10">
    <property type="entry name" value="Tetratricopeptide repeat domain"/>
    <property type="match status" value="3"/>
</dbReference>
<dbReference type="Pfam" id="PF13424">
    <property type="entry name" value="TPR_12"/>
    <property type="match status" value="2"/>
</dbReference>
<dbReference type="InterPro" id="IPR011990">
    <property type="entry name" value="TPR-like_helical_dom_sf"/>
</dbReference>
<dbReference type="SUPFAM" id="SSF47413">
    <property type="entry name" value="lambda repressor-like DNA-binding domains"/>
    <property type="match status" value="1"/>
</dbReference>
<dbReference type="SUPFAM" id="SSF48452">
    <property type="entry name" value="TPR-like"/>
    <property type="match status" value="3"/>
</dbReference>
<sequence length="948" mass="106235">MKPNQRLRRERELRGWSQSRVAQELGTDPATVSRWERGLSFPYPFFRERLCELFGKNAEELGLVQETPTTLPVEESLALPAIDSELSPVLPISPDPILDPTIPLLSAIDGSLIGRDDLLQHIRDQLSDTTRGPAFVALNGLPGVGKTSLAVALAHDPSLQQTFSDGILWAGLGPHPEVLEHLSRWGAFLHVDEASLSNKESCESWAQAIRFAIGQRCILIVIDDVWQIEDALSCQIGGPNCAFLLTTRFPHIALHFAAGNTTPVHELAENDGLALLARLAPHVVQDETESALELVRSVGGLPLALTLIGKYLRIQSYGRQPRRINAALTRLRDARERLQISEPRSLIDRHTSLTPESRVSLQAIIEVSDALLDLPARTGLRSLSVFPAKPNSFSEEAALAVMALSQEVLDTLSDAGLLESNGPSRYTLHQTIADYARVLLEDSEVYTRFVQYFISYLEEHTQDYSLLDQESRNTHIALELAHTRQMHDTFLRGVKASSPYLFVRGRYSEAEKYFSTALELALSLQRLSDATVFLRDLGRIAHTRGNYLQAETYYQRGLQLARQQQDELAISRLLTHLGTIMHRRGLFSESIAYLEDGMLHARHTGDQEQLSYILLGLAQAHGSLDHHKQAEEYAWESLEIAHSLGNGEHLADVLHRLGTLIYERGDYEQALGLLFESLDQASLIAHREKMCHILNNIGCVLGELGDFPQAERYFQEAQELAQQINAQEILCTILGNLGYVANECGEYEKAEPFLREGLALASKIGHSVSICECLESLGTLARNRRDYTQAEKYYQEGLVRARLMNNKRSIISMLTGLGATMTACLRFEDAEHYLEEGLALARDIHRPHQLCNLLYEYGKLEDCRQQPQRARVYFQEMLTMPAIGEEVMARARYGLARTAALEGDYTAAHQLGNISATFFAQQHHRLSKEARLWLDSLPLSQEEKASEY</sequence>
<name>A0ABQ3ULL8_9CHLR</name>
<dbReference type="InterPro" id="IPR002182">
    <property type="entry name" value="NB-ARC"/>
</dbReference>
<accession>A0ABQ3ULL8</accession>
<organism evidence="2 3">
    <name type="scientific">Ktedonobacter robiniae</name>
    <dbReference type="NCBI Taxonomy" id="2778365"/>
    <lineage>
        <taxon>Bacteria</taxon>
        <taxon>Bacillati</taxon>
        <taxon>Chloroflexota</taxon>
        <taxon>Ktedonobacteria</taxon>
        <taxon>Ktedonobacterales</taxon>
        <taxon>Ktedonobacteraceae</taxon>
        <taxon>Ktedonobacter</taxon>
    </lineage>
</organism>
<dbReference type="InterPro" id="IPR001387">
    <property type="entry name" value="Cro/C1-type_HTH"/>
</dbReference>
<dbReference type="SUPFAM" id="SSF52540">
    <property type="entry name" value="P-loop containing nucleoside triphosphate hydrolases"/>
    <property type="match status" value="1"/>
</dbReference>
<dbReference type="EMBL" id="BNJG01000001">
    <property type="protein sequence ID" value="GHO53580.1"/>
    <property type="molecule type" value="Genomic_DNA"/>
</dbReference>
<comment type="caution">
    <text evidence="2">The sequence shown here is derived from an EMBL/GenBank/DDBJ whole genome shotgun (WGS) entry which is preliminary data.</text>
</comment>
<evidence type="ECO:0000313" key="2">
    <source>
        <dbReference type="EMBL" id="GHO53580.1"/>
    </source>
</evidence>
<dbReference type="Pfam" id="PF00931">
    <property type="entry name" value="NB-ARC"/>
    <property type="match status" value="1"/>
</dbReference>
<dbReference type="InterPro" id="IPR019734">
    <property type="entry name" value="TPR_rpt"/>
</dbReference>
<dbReference type="Pfam" id="PF13432">
    <property type="entry name" value="TPR_16"/>
    <property type="match status" value="1"/>
</dbReference>
<dbReference type="Proteomes" id="UP000654345">
    <property type="component" value="Unassembled WGS sequence"/>
</dbReference>
<dbReference type="InterPro" id="IPR027417">
    <property type="entry name" value="P-loop_NTPase"/>
</dbReference>
<dbReference type="SMART" id="SM00530">
    <property type="entry name" value="HTH_XRE"/>
    <property type="match status" value="1"/>
</dbReference>
<evidence type="ECO:0000313" key="3">
    <source>
        <dbReference type="Proteomes" id="UP000654345"/>
    </source>
</evidence>
<dbReference type="PANTHER" id="PTHR47691:SF3">
    <property type="entry name" value="HTH-TYPE TRANSCRIPTIONAL REGULATOR RV0890C-RELATED"/>
    <property type="match status" value="1"/>
</dbReference>
<proteinExistence type="predicted"/>
<dbReference type="Gene3D" id="3.40.50.300">
    <property type="entry name" value="P-loop containing nucleotide triphosphate hydrolases"/>
    <property type="match status" value="1"/>
</dbReference>
<dbReference type="PRINTS" id="PR00364">
    <property type="entry name" value="DISEASERSIST"/>
</dbReference>
<dbReference type="Pfam" id="PF13560">
    <property type="entry name" value="HTH_31"/>
    <property type="match status" value="1"/>
</dbReference>
<dbReference type="PANTHER" id="PTHR47691">
    <property type="entry name" value="REGULATOR-RELATED"/>
    <property type="match status" value="1"/>
</dbReference>
<evidence type="ECO:0000259" key="1">
    <source>
        <dbReference type="PROSITE" id="PS50943"/>
    </source>
</evidence>
<feature type="domain" description="HTH cro/C1-type" evidence="1">
    <location>
        <begin position="7"/>
        <end position="61"/>
    </location>
</feature>
<dbReference type="PROSITE" id="PS50943">
    <property type="entry name" value="HTH_CROC1"/>
    <property type="match status" value="1"/>
</dbReference>
<dbReference type="CDD" id="cd00093">
    <property type="entry name" value="HTH_XRE"/>
    <property type="match status" value="1"/>
</dbReference>
<dbReference type="RefSeq" id="WP_201370393.1">
    <property type="nucleotide sequence ID" value="NZ_BNJG01000001.1"/>
</dbReference>